<feature type="transmembrane region" description="Helical" evidence="6">
    <location>
        <begin position="222"/>
        <end position="244"/>
    </location>
</feature>
<keyword evidence="4 6" id="KW-1133">Transmembrane helix</keyword>
<accession>A0A1D7TI56</accession>
<dbReference type="InterPro" id="IPR001898">
    <property type="entry name" value="SLC13A/DASS"/>
</dbReference>
<dbReference type="PIRSF" id="PIRSF002457">
    <property type="entry name" value="DASS"/>
    <property type="match status" value="1"/>
</dbReference>
<evidence type="ECO:0000256" key="2">
    <source>
        <dbReference type="ARBA" id="ARBA00007349"/>
    </source>
</evidence>
<keyword evidence="3 6" id="KW-0812">Transmembrane</keyword>
<dbReference type="Pfam" id="PF00939">
    <property type="entry name" value="Na_sulph_symp"/>
    <property type="match status" value="1"/>
</dbReference>
<gene>
    <name evidence="7" type="ORF">SHALO_0890</name>
</gene>
<keyword evidence="8" id="KW-1185">Reference proteome</keyword>
<feature type="transmembrane region" description="Helical" evidence="6">
    <location>
        <begin position="30"/>
        <end position="48"/>
    </location>
</feature>
<evidence type="ECO:0000256" key="4">
    <source>
        <dbReference type="ARBA" id="ARBA00022989"/>
    </source>
</evidence>
<comment type="subcellular location">
    <subcellularLocation>
        <location evidence="1">Membrane</location>
        <topology evidence="1">Multi-pass membrane protein</topology>
    </subcellularLocation>
</comment>
<protein>
    <submittedName>
        <fullName evidence="7">Anion permease</fullName>
    </submittedName>
</protein>
<dbReference type="AlphaFoldDB" id="A0A1D7TI56"/>
<dbReference type="RefSeq" id="WP_069477535.1">
    <property type="nucleotide sequence ID" value="NZ_CP017111.1"/>
</dbReference>
<evidence type="ECO:0000313" key="7">
    <source>
        <dbReference type="EMBL" id="AOO64671.1"/>
    </source>
</evidence>
<feature type="transmembrane region" description="Helical" evidence="6">
    <location>
        <begin position="177"/>
        <end position="202"/>
    </location>
</feature>
<evidence type="ECO:0000256" key="3">
    <source>
        <dbReference type="ARBA" id="ARBA00022692"/>
    </source>
</evidence>
<reference evidence="8" key="1">
    <citation type="submission" date="2016-08" db="EMBL/GenBank/DDBJ databases">
        <title>Complete genome sequence of the organohalide-respiring Epsilonproteobacterium Sulfurospirillum halorespirans.</title>
        <authorList>
            <person name="Goris T."/>
            <person name="Zimmermann J."/>
            <person name="Schenz B."/>
            <person name="Lemos M."/>
            <person name="Hackermueller J."/>
            <person name="Diekert G."/>
        </authorList>
    </citation>
    <scope>NUCLEOTIDE SEQUENCE [LARGE SCALE GENOMIC DNA]</scope>
    <source>
        <strain>DSM 13726</strain>
        <strain evidence="8">PCE-M2</strain>
    </source>
</reference>
<feature type="transmembrane region" description="Helical" evidence="6">
    <location>
        <begin position="55"/>
        <end position="74"/>
    </location>
</feature>
<feature type="transmembrane region" description="Helical" evidence="6">
    <location>
        <begin position="274"/>
        <end position="291"/>
    </location>
</feature>
<dbReference type="EMBL" id="CP017111">
    <property type="protein sequence ID" value="AOO64671.1"/>
    <property type="molecule type" value="Genomic_DNA"/>
</dbReference>
<dbReference type="PANTHER" id="PTHR42826">
    <property type="entry name" value="DICARBOXYLATE TRANSPORTER 2.1, CHLOROPLASTIC"/>
    <property type="match status" value="1"/>
</dbReference>
<evidence type="ECO:0000256" key="1">
    <source>
        <dbReference type="ARBA" id="ARBA00004141"/>
    </source>
</evidence>
<feature type="transmembrane region" description="Helical" evidence="6">
    <location>
        <begin position="449"/>
        <end position="472"/>
    </location>
</feature>
<comment type="similarity">
    <text evidence="2">Belongs to the SLC13A/DASS transporter (TC 2.A.47) family. DIT1 subfamily.</text>
</comment>
<evidence type="ECO:0000256" key="6">
    <source>
        <dbReference type="SAM" id="Phobius"/>
    </source>
</evidence>
<feature type="transmembrane region" description="Helical" evidence="6">
    <location>
        <begin position="297"/>
        <end position="316"/>
    </location>
</feature>
<evidence type="ECO:0000313" key="8">
    <source>
        <dbReference type="Proteomes" id="UP000094609"/>
    </source>
</evidence>
<feature type="transmembrane region" description="Helical" evidence="6">
    <location>
        <begin position="328"/>
        <end position="347"/>
    </location>
</feature>
<name>A0A1D7TI56_9BACT</name>
<dbReference type="PATRIC" id="fig|1193502.14.peg.896"/>
<dbReference type="STRING" id="1193502.SHALO_0890"/>
<dbReference type="InterPro" id="IPR030676">
    <property type="entry name" value="CitT-rel"/>
</dbReference>
<dbReference type="KEGG" id="shal:SHALO_0890"/>
<dbReference type="GO" id="GO:0016020">
    <property type="term" value="C:membrane"/>
    <property type="evidence" value="ECO:0007669"/>
    <property type="project" value="UniProtKB-SubCell"/>
</dbReference>
<feature type="transmembrane region" description="Helical" evidence="6">
    <location>
        <begin position="86"/>
        <end position="105"/>
    </location>
</feature>
<feature type="transmembrane region" description="Helical" evidence="6">
    <location>
        <begin position="359"/>
        <end position="378"/>
    </location>
</feature>
<feature type="transmembrane region" description="Helical" evidence="6">
    <location>
        <begin position="383"/>
        <end position="404"/>
    </location>
</feature>
<sequence length="478" mass="52613">MQDTVKIIPLFTIALIASIAWFIRPDAIELHSWHTLIIFLSTITAIMFNVMPMGAIGVLGITIFAITGAAGAISSKKAVTDALSGFNSDLIWLIVIAFFMAKGFIKTGLGERIALLMIRYFGKRTLGLAYALSLADLILAPATPSSTARSGGIIYPITTALAHTFKSYPNDPSRHKMGAYLIMCISHINDITGTLFITAYAANPLIVKFASSFGVQLSWGDWFIAASIPALVSLFFVPIALYFIMKPRIEESREAHRFATYELIKKGAFSRNEFIMGFTFLGVLILWIFGANFGIHATTTALIGLSTLIVTGVLSWDDIKGEKTAWDTLIWLSALLMMAEFLHKLGFTKWFGSMVGEHLYGMTSMHWVIILVVLNAIYTYTHYFFASGTAQVAALYVVFLGVGVKLGIPIYPLALLLGFSSSLYGSLTPYTHARGVILFDSGYVSKKEWLSAGFIINLLNQFIFIVVGLAWWKMVGLY</sequence>
<keyword evidence="5 6" id="KW-0472">Membrane</keyword>
<evidence type="ECO:0000256" key="5">
    <source>
        <dbReference type="ARBA" id="ARBA00023136"/>
    </source>
</evidence>
<proteinExistence type="inferred from homology"/>
<dbReference type="NCBIfam" id="TIGR00785">
    <property type="entry name" value="dass"/>
    <property type="match status" value="1"/>
</dbReference>
<dbReference type="Proteomes" id="UP000094609">
    <property type="component" value="Chromosome"/>
</dbReference>
<feature type="transmembrane region" description="Helical" evidence="6">
    <location>
        <begin position="7"/>
        <end position="24"/>
    </location>
</feature>
<dbReference type="GO" id="GO:0022857">
    <property type="term" value="F:transmembrane transporter activity"/>
    <property type="evidence" value="ECO:0007669"/>
    <property type="project" value="InterPro"/>
</dbReference>
<organism evidence="7 8">
    <name type="scientific">Sulfurospirillum halorespirans DSM 13726</name>
    <dbReference type="NCBI Taxonomy" id="1193502"/>
    <lineage>
        <taxon>Bacteria</taxon>
        <taxon>Pseudomonadati</taxon>
        <taxon>Campylobacterota</taxon>
        <taxon>Epsilonproteobacteria</taxon>
        <taxon>Campylobacterales</taxon>
        <taxon>Sulfurospirillaceae</taxon>
        <taxon>Sulfurospirillum</taxon>
    </lineage>
</organism>